<gene>
    <name evidence="2" type="ordered locus">Pden_1452</name>
</gene>
<dbReference type="SUPFAM" id="SSF54909">
    <property type="entry name" value="Dimeric alpha+beta barrel"/>
    <property type="match status" value="1"/>
</dbReference>
<evidence type="ECO:0000313" key="2">
    <source>
        <dbReference type="EMBL" id="ABL69552.1"/>
    </source>
</evidence>
<dbReference type="PANTHER" id="PTHR41521:SF4">
    <property type="entry name" value="BLR0684 PROTEIN"/>
    <property type="match status" value="1"/>
</dbReference>
<dbReference type="eggNOG" id="COG5470">
    <property type="taxonomic scope" value="Bacteria"/>
</dbReference>
<evidence type="ECO:0000259" key="1">
    <source>
        <dbReference type="Pfam" id="PF07045"/>
    </source>
</evidence>
<reference evidence="3" key="1">
    <citation type="submission" date="2006-12" db="EMBL/GenBank/DDBJ databases">
        <title>Complete sequence of chromosome 1 of Paracoccus denitrificans PD1222.</title>
        <authorList>
            <person name="Copeland A."/>
            <person name="Lucas S."/>
            <person name="Lapidus A."/>
            <person name="Barry K."/>
            <person name="Detter J.C."/>
            <person name="Glavina del Rio T."/>
            <person name="Hammon N."/>
            <person name="Israni S."/>
            <person name="Dalin E."/>
            <person name="Tice H."/>
            <person name="Pitluck S."/>
            <person name="Munk A.C."/>
            <person name="Brettin T."/>
            <person name="Bruce D."/>
            <person name="Han C."/>
            <person name="Tapia R."/>
            <person name="Gilna P."/>
            <person name="Schmutz J."/>
            <person name="Larimer F."/>
            <person name="Land M."/>
            <person name="Hauser L."/>
            <person name="Kyrpides N."/>
            <person name="Lykidis A."/>
            <person name="Spiro S."/>
            <person name="Richardson D.J."/>
            <person name="Moir J.W.B."/>
            <person name="Ferguson S.J."/>
            <person name="van Spanning R.J.M."/>
            <person name="Richardson P."/>
        </authorList>
    </citation>
    <scope>NUCLEOTIDE SEQUENCE [LARGE SCALE GENOMIC DNA]</scope>
    <source>
        <strain evidence="3">Pd 1222</strain>
    </source>
</reference>
<sequence length="96" mass="10812">MSVFILAQLKFTDIERYRRYQAAFAEVFGKFNGRLVTAHEAVTVLEGDWPFDKIVVLEFPSWDEAIRFESSPEYAQIAVDRKAGANAVVILAGDKA</sequence>
<name>A1B208_PARDP</name>
<dbReference type="RefSeq" id="WP_011747770.1">
    <property type="nucleotide sequence ID" value="NC_008686.1"/>
</dbReference>
<dbReference type="KEGG" id="pde:Pden_1452"/>
<feature type="domain" description="DUF1330" evidence="1">
    <location>
        <begin position="3"/>
        <end position="91"/>
    </location>
</feature>
<keyword evidence="3" id="KW-1185">Reference proteome</keyword>
<dbReference type="EnsemblBacteria" id="ABL69552">
    <property type="protein sequence ID" value="ABL69552"/>
    <property type="gene ID" value="Pden_1452"/>
</dbReference>
<dbReference type="EMBL" id="CP000489">
    <property type="protein sequence ID" value="ABL69552.1"/>
    <property type="molecule type" value="Genomic_DNA"/>
</dbReference>
<dbReference type="InterPro" id="IPR011008">
    <property type="entry name" value="Dimeric_a/b-barrel"/>
</dbReference>
<dbReference type="HOGENOM" id="CLU_145407_1_0_5"/>
<dbReference type="InterPro" id="IPR010753">
    <property type="entry name" value="DUF1330"/>
</dbReference>
<evidence type="ECO:0000313" key="3">
    <source>
        <dbReference type="Proteomes" id="UP000000361"/>
    </source>
</evidence>
<accession>A1B208</accession>
<dbReference type="GeneID" id="93449843"/>
<protein>
    <recommendedName>
        <fullName evidence="1">DUF1330 domain-containing protein</fullName>
    </recommendedName>
</protein>
<dbReference type="PANTHER" id="PTHR41521">
    <property type="match status" value="1"/>
</dbReference>
<dbReference type="Proteomes" id="UP000000361">
    <property type="component" value="Chromosome 1"/>
</dbReference>
<dbReference type="Gene3D" id="3.30.70.100">
    <property type="match status" value="1"/>
</dbReference>
<organism evidence="2 3">
    <name type="scientific">Paracoccus denitrificans (strain Pd 1222)</name>
    <dbReference type="NCBI Taxonomy" id="318586"/>
    <lineage>
        <taxon>Bacteria</taxon>
        <taxon>Pseudomonadati</taxon>
        <taxon>Pseudomonadota</taxon>
        <taxon>Alphaproteobacteria</taxon>
        <taxon>Rhodobacterales</taxon>
        <taxon>Paracoccaceae</taxon>
        <taxon>Paracoccus</taxon>
    </lineage>
</organism>
<proteinExistence type="predicted"/>
<dbReference type="AlphaFoldDB" id="A1B208"/>
<dbReference type="Pfam" id="PF07045">
    <property type="entry name" value="DUF1330"/>
    <property type="match status" value="1"/>
</dbReference>
<dbReference type="OrthoDB" id="9806380at2"/>